<dbReference type="Proteomes" id="UP000278907">
    <property type="component" value="Unassembled WGS sequence"/>
</dbReference>
<dbReference type="PANTHER" id="PTHR43152">
    <property type="entry name" value="UVRABC SYSTEM PROTEIN A"/>
    <property type="match status" value="1"/>
</dbReference>
<keyword evidence="10" id="KW-0234">DNA repair</keyword>
<comment type="caution">
    <text evidence="14">The sequence shown here is derived from an EMBL/GenBank/DDBJ whole genome shotgun (WGS) entry which is preliminary data.</text>
</comment>
<evidence type="ECO:0000256" key="7">
    <source>
        <dbReference type="ARBA" id="ARBA00022840"/>
    </source>
</evidence>
<dbReference type="InterPro" id="IPR027417">
    <property type="entry name" value="P-loop_NTPase"/>
</dbReference>
<dbReference type="Gene3D" id="1.10.8.280">
    <property type="entry name" value="ABC transporter ATPase domain-like"/>
    <property type="match status" value="1"/>
</dbReference>
<feature type="non-terminal residue" evidence="14">
    <location>
        <position position="1"/>
    </location>
</feature>
<evidence type="ECO:0000256" key="9">
    <source>
        <dbReference type="ARBA" id="ARBA00023125"/>
    </source>
</evidence>
<accession>A0ABX9Q605</accession>
<dbReference type="EMBL" id="RAWI01001160">
    <property type="protein sequence ID" value="RKH79472.1"/>
    <property type="molecule type" value="Genomic_DNA"/>
</dbReference>
<feature type="non-terminal residue" evidence="14">
    <location>
        <position position="141"/>
    </location>
</feature>
<keyword evidence="9" id="KW-0238">DNA-binding</keyword>
<proteinExistence type="inferred from homology"/>
<evidence type="ECO:0000256" key="13">
    <source>
        <dbReference type="ARBA" id="ARBA00042156"/>
    </source>
</evidence>
<organism evidence="14 15">
    <name type="scientific">Corallococcus praedator</name>
    <dbReference type="NCBI Taxonomy" id="2316724"/>
    <lineage>
        <taxon>Bacteria</taxon>
        <taxon>Pseudomonadati</taxon>
        <taxon>Myxococcota</taxon>
        <taxon>Myxococcia</taxon>
        <taxon>Myxococcales</taxon>
        <taxon>Cystobacterineae</taxon>
        <taxon>Myxococcaceae</taxon>
        <taxon>Corallococcus</taxon>
    </lineage>
</organism>
<gene>
    <name evidence="14" type="ORF">D7Y13_43550</name>
</gene>
<keyword evidence="6" id="KW-0228">DNA excision</keyword>
<keyword evidence="5" id="KW-0227">DNA damage</keyword>
<evidence type="ECO:0000256" key="10">
    <source>
        <dbReference type="ARBA" id="ARBA00023204"/>
    </source>
</evidence>
<evidence type="ECO:0000313" key="15">
    <source>
        <dbReference type="Proteomes" id="UP000278907"/>
    </source>
</evidence>
<evidence type="ECO:0000256" key="4">
    <source>
        <dbReference type="ARBA" id="ARBA00022741"/>
    </source>
</evidence>
<keyword evidence="4" id="KW-0547">Nucleotide-binding</keyword>
<dbReference type="SUPFAM" id="SSF52540">
    <property type="entry name" value="P-loop containing nucleoside triphosphate hydrolases"/>
    <property type="match status" value="1"/>
</dbReference>
<reference evidence="14 15" key="1">
    <citation type="submission" date="2018-09" db="EMBL/GenBank/DDBJ databases">
        <authorList>
            <person name="Livingstone P.G."/>
            <person name="Whitworth D.E."/>
        </authorList>
    </citation>
    <scope>NUCLEOTIDE SEQUENCE [LARGE SCALE GENOMIC DNA]</scope>
    <source>
        <strain evidence="14 15">CA031B</strain>
    </source>
</reference>
<evidence type="ECO:0000256" key="2">
    <source>
        <dbReference type="ARBA" id="ARBA00022490"/>
    </source>
</evidence>
<keyword evidence="7" id="KW-0067">ATP-binding</keyword>
<keyword evidence="8" id="KW-0267">Excision nuclease</keyword>
<evidence type="ECO:0000256" key="1">
    <source>
        <dbReference type="ARBA" id="ARBA00004496"/>
    </source>
</evidence>
<comment type="similarity">
    <text evidence="11">Belongs to the ABC transporter superfamily. UvrA family.</text>
</comment>
<evidence type="ECO:0000313" key="14">
    <source>
        <dbReference type="EMBL" id="RKH79472.1"/>
    </source>
</evidence>
<sequence>YQNSRACGACGGYRLKPEALAVRIGGLHAGQVVQMSIKAAYDWCLTVPEALTKQKNEIARAILKEIRERLGFLNNVGLEYLTLSRNSGTLSGGESQRIRLASQIGSGLTGVLYVLDEPSIGLHQRDNDRLLGTLKKLRDQG</sequence>
<keyword evidence="15" id="KW-1185">Reference proteome</keyword>
<evidence type="ECO:0000256" key="8">
    <source>
        <dbReference type="ARBA" id="ARBA00022881"/>
    </source>
</evidence>
<dbReference type="PANTHER" id="PTHR43152:SF3">
    <property type="entry name" value="UVRABC SYSTEM PROTEIN A"/>
    <property type="match status" value="1"/>
</dbReference>
<keyword evidence="2" id="KW-0963">Cytoplasm</keyword>
<name>A0ABX9Q605_9BACT</name>
<dbReference type="Gene3D" id="1.20.1580.10">
    <property type="entry name" value="ABC transporter ATPase like domain"/>
    <property type="match status" value="1"/>
</dbReference>
<evidence type="ECO:0000256" key="5">
    <source>
        <dbReference type="ARBA" id="ARBA00022763"/>
    </source>
</evidence>
<dbReference type="Gene3D" id="3.40.50.300">
    <property type="entry name" value="P-loop containing nucleotide triphosphate hydrolases"/>
    <property type="match status" value="1"/>
</dbReference>
<evidence type="ECO:0000256" key="11">
    <source>
        <dbReference type="ARBA" id="ARBA00038000"/>
    </source>
</evidence>
<evidence type="ECO:0000256" key="3">
    <source>
        <dbReference type="ARBA" id="ARBA00022737"/>
    </source>
</evidence>
<keyword evidence="3" id="KW-0677">Repeat</keyword>
<protein>
    <recommendedName>
        <fullName evidence="12">UvrABC system protein A</fullName>
    </recommendedName>
    <alternativeName>
        <fullName evidence="13">Excinuclease ABC subunit A</fullName>
    </alternativeName>
</protein>
<comment type="subcellular location">
    <subcellularLocation>
        <location evidence="1">Cytoplasm</location>
    </subcellularLocation>
</comment>
<evidence type="ECO:0000256" key="6">
    <source>
        <dbReference type="ARBA" id="ARBA00022769"/>
    </source>
</evidence>
<evidence type="ECO:0000256" key="12">
    <source>
        <dbReference type="ARBA" id="ARBA00039316"/>
    </source>
</evidence>